<accession>A0AAV5UA45</accession>
<evidence type="ECO:0000256" key="3">
    <source>
        <dbReference type="ARBA" id="ARBA00022737"/>
    </source>
</evidence>
<keyword evidence="2" id="KW-0479">Metal-binding</keyword>
<comment type="subcellular location">
    <subcellularLocation>
        <location evidence="1">Nucleus</location>
    </subcellularLocation>
</comment>
<feature type="domain" description="C2H2-type" evidence="8">
    <location>
        <begin position="222"/>
        <end position="250"/>
    </location>
</feature>
<evidence type="ECO:0000256" key="6">
    <source>
        <dbReference type="ARBA" id="ARBA00023242"/>
    </source>
</evidence>
<evidence type="ECO:0000256" key="2">
    <source>
        <dbReference type="ARBA" id="ARBA00022723"/>
    </source>
</evidence>
<dbReference type="AlphaFoldDB" id="A0AAV5UA45"/>
<protein>
    <recommendedName>
        <fullName evidence="8">C2H2-type domain-containing protein</fullName>
    </recommendedName>
</protein>
<dbReference type="InterPro" id="IPR036236">
    <property type="entry name" value="Znf_C2H2_sf"/>
</dbReference>
<name>A0AAV5UA45_9BILA</name>
<keyword evidence="5" id="KW-0862">Zinc</keyword>
<gene>
    <name evidence="9" type="ORF">PENTCL1PPCAC_25925</name>
</gene>
<dbReference type="SMART" id="SM00355">
    <property type="entry name" value="ZnF_C2H2"/>
    <property type="match status" value="3"/>
</dbReference>
<evidence type="ECO:0000313" key="10">
    <source>
        <dbReference type="Proteomes" id="UP001432027"/>
    </source>
</evidence>
<sequence length="317" mass="36253">GNTVDQWQAIARDHAKSDRIGHAISRSFDLMGAIMRDGVGSQSANDLNELLAQDRVFVMARDKNANDPLRKLFYGMIESLGLMISNITERRAEEFNSERIQKLDDIRNEYNGEPPSPLPLFDNFMPKEEPGMFDPPLGTLGDEDPADFRDDFLQMMPGSSHPERIDVLVKMGGDEDESEMYDDEELEYWGNEWDDKPGTSTQTDGKRRINAPQLFADEVSGHICRYCRREFDSNTGLMKHIQYAHSKGSKPPKAKKMGNWVHPYKCPHCPSVLASVYMIVRHLRNVHKIHPFDCSTCGKKFYKKSLHVKHKRETGHP</sequence>
<dbReference type="GO" id="GO:0008270">
    <property type="term" value="F:zinc ion binding"/>
    <property type="evidence" value="ECO:0007669"/>
    <property type="project" value="UniProtKB-KW"/>
</dbReference>
<evidence type="ECO:0000256" key="7">
    <source>
        <dbReference type="PROSITE-ProRule" id="PRU00042"/>
    </source>
</evidence>
<dbReference type="Gene3D" id="3.30.160.60">
    <property type="entry name" value="Classic Zinc Finger"/>
    <property type="match status" value="1"/>
</dbReference>
<keyword evidence="10" id="KW-1185">Reference proteome</keyword>
<dbReference type="PANTHER" id="PTHR24406">
    <property type="entry name" value="TRANSCRIPTIONAL REPRESSOR CTCFL-RELATED"/>
    <property type="match status" value="1"/>
</dbReference>
<comment type="caution">
    <text evidence="9">The sequence shown here is derived from an EMBL/GenBank/DDBJ whole genome shotgun (WGS) entry which is preliminary data.</text>
</comment>
<evidence type="ECO:0000256" key="1">
    <source>
        <dbReference type="ARBA" id="ARBA00004123"/>
    </source>
</evidence>
<keyword evidence="6" id="KW-0539">Nucleus</keyword>
<dbReference type="PROSITE" id="PS00028">
    <property type="entry name" value="ZINC_FINGER_C2H2_1"/>
    <property type="match status" value="2"/>
</dbReference>
<organism evidence="9 10">
    <name type="scientific">Pristionchus entomophagus</name>
    <dbReference type="NCBI Taxonomy" id="358040"/>
    <lineage>
        <taxon>Eukaryota</taxon>
        <taxon>Metazoa</taxon>
        <taxon>Ecdysozoa</taxon>
        <taxon>Nematoda</taxon>
        <taxon>Chromadorea</taxon>
        <taxon>Rhabditida</taxon>
        <taxon>Rhabditina</taxon>
        <taxon>Diplogasteromorpha</taxon>
        <taxon>Diplogasteroidea</taxon>
        <taxon>Neodiplogasteridae</taxon>
        <taxon>Pristionchus</taxon>
    </lineage>
</organism>
<feature type="domain" description="C2H2-type" evidence="8">
    <location>
        <begin position="292"/>
        <end position="317"/>
    </location>
</feature>
<dbReference type="SUPFAM" id="SSF57667">
    <property type="entry name" value="beta-beta-alpha zinc fingers"/>
    <property type="match status" value="1"/>
</dbReference>
<keyword evidence="4 7" id="KW-0863">Zinc-finger</keyword>
<keyword evidence="3" id="KW-0677">Repeat</keyword>
<evidence type="ECO:0000259" key="8">
    <source>
        <dbReference type="PROSITE" id="PS50157"/>
    </source>
</evidence>
<dbReference type="PROSITE" id="PS50157">
    <property type="entry name" value="ZINC_FINGER_C2H2_2"/>
    <property type="match status" value="2"/>
</dbReference>
<reference evidence="9" key="1">
    <citation type="submission" date="2023-10" db="EMBL/GenBank/DDBJ databases">
        <title>Genome assembly of Pristionchus species.</title>
        <authorList>
            <person name="Yoshida K."/>
            <person name="Sommer R.J."/>
        </authorList>
    </citation>
    <scope>NUCLEOTIDE SEQUENCE</scope>
    <source>
        <strain evidence="9">RS0144</strain>
    </source>
</reference>
<evidence type="ECO:0000256" key="4">
    <source>
        <dbReference type="ARBA" id="ARBA00022771"/>
    </source>
</evidence>
<feature type="non-terminal residue" evidence="9">
    <location>
        <position position="1"/>
    </location>
</feature>
<dbReference type="InterPro" id="IPR050888">
    <property type="entry name" value="ZnF_C2H2-type_TF"/>
</dbReference>
<evidence type="ECO:0000256" key="5">
    <source>
        <dbReference type="ARBA" id="ARBA00022833"/>
    </source>
</evidence>
<dbReference type="Proteomes" id="UP001432027">
    <property type="component" value="Unassembled WGS sequence"/>
</dbReference>
<dbReference type="InterPro" id="IPR013087">
    <property type="entry name" value="Znf_C2H2_type"/>
</dbReference>
<proteinExistence type="predicted"/>
<dbReference type="EMBL" id="BTSX01000006">
    <property type="protein sequence ID" value="GMT03751.1"/>
    <property type="molecule type" value="Genomic_DNA"/>
</dbReference>
<evidence type="ECO:0000313" key="9">
    <source>
        <dbReference type="EMBL" id="GMT03751.1"/>
    </source>
</evidence>
<dbReference type="GO" id="GO:0005634">
    <property type="term" value="C:nucleus"/>
    <property type="evidence" value="ECO:0007669"/>
    <property type="project" value="UniProtKB-SubCell"/>
</dbReference>